<reference evidence="3" key="1">
    <citation type="submission" date="2011-03" db="EMBL/GenBank/DDBJ databases">
        <authorList>
            <person name="Voget S."/>
            <person name="Streit W.R."/>
            <person name="Jaeger K.E."/>
            <person name="Daniel R."/>
        </authorList>
    </citation>
    <scope>NUCLEOTIDE SEQUENCE [LARGE SCALE GENOMIC DNA]</scope>
    <source>
        <strain evidence="3">PG1</strain>
    </source>
</reference>
<dbReference type="Gene3D" id="2.30.40.10">
    <property type="entry name" value="Urease, subunit C, domain 1"/>
    <property type="match status" value="1"/>
</dbReference>
<dbReference type="CDD" id="cd01300">
    <property type="entry name" value="YtcJ_like"/>
    <property type="match status" value="1"/>
</dbReference>
<dbReference type="PANTHER" id="PTHR22642:SF2">
    <property type="entry name" value="PROTEIN LONG AFTER FAR-RED 3"/>
    <property type="match status" value="1"/>
</dbReference>
<dbReference type="InterPro" id="IPR011059">
    <property type="entry name" value="Metal-dep_hydrolase_composite"/>
</dbReference>
<sequence>MSERLQFGCACCSPHLLPAYRHDHRQWQAALEGAAPRLAARGPSQSVIFHGGNIHPDPEHPEQCVEALGIADGRVIESGDLLDVRRAMAEYAPVDRPLAADETLLPGMIDPHAHLVSSALMTTWADLSPFDEQKLNTRYDRQVIATRLQNAVAVARAATPPRKWVTGYGVDPSLMTVWEDINAGFLDDISTEVMIFLLNASGHISYANTPALKAAGLDGSHPDGVLTEQQSAAVLAAMPPVTSQQIFAGLATVFQQASQRGITTLFDASVGLIAGPDEVTMMKGLAKTPSMTVRVGGALYGNGNDLMTWLRGYQPELQSDANSLFTLRAIKLIADGSNQGLTGFQSRPYLCCDDHKVPGVGAYGLFNFDPVRKLADVMAMVADAGWPILTHANGDEGITNVLAAYQTALSTVPPPPPPKQPYPSEPAWAGQRHRIEHASLLHDDAIGLMRRMAISPSFLIGHVGYWGAAFKNTILGADRAQLLDRCASALKAGLKISLHSDHFVTPLGQLRSMEQSIGRVMEALEDAPDVSEADKVLNSRERLDVYQALRAVTIDAAWQCHLDHQIGSLLPGKQADLVILAKNPLQWTAPNAAGMRDIGVLETWVNGSKVYAAGQ</sequence>
<dbReference type="Proteomes" id="UP000031838">
    <property type="component" value="Chromosome 2"/>
</dbReference>
<evidence type="ECO:0000259" key="1">
    <source>
        <dbReference type="Pfam" id="PF07969"/>
    </source>
</evidence>
<dbReference type="InterPro" id="IPR032466">
    <property type="entry name" value="Metal_Hydrolase"/>
</dbReference>
<organism evidence="2 3">
    <name type="scientific">Burkholderia plantarii</name>
    <dbReference type="NCBI Taxonomy" id="41899"/>
    <lineage>
        <taxon>Bacteria</taxon>
        <taxon>Pseudomonadati</taxon>
        <taxon>Pseudomonadota</taxon>
        <taxon>Betaproteobacteria</taxon>
        <taxon>Burkholderiales</taxon>
        <taxon>Burkholderiaceae</taxon>
        <taxon>Burkholderia</taxon>
    </lineage>
</organism>
<evidence type="ECO:0000313" key="3">
    <source>
        <dbReference type="Proteomes" id="UP000031838"/>
    </source>
</evidence>
<dbReference type="GO" id="GO:0016810">
    <property type="term" value="F:hydrolase activity, acting on carbon-nitrogen (but not peptide) bonds"/>
    <property type="evidence" value="ECO:0007669"/>
    <property type="project" value="InterPro"/>
</dbReference>
<dbReference type="AlphaFoldDB" id="A0A0B6S3E2"/>
<dbReference type="KEGG" id="bgp:BGL_2c08100"/>
<protein>
    <submittedName>
        <fullName evidence="2">Twin-arginine translocation pathway signal</fullName>
    </submittedName>
</protein>
<dbReference type="Gene3D" id="3.20.20.140">
    <property type="entry name" value="Metal-dependent hydrolases"/>
    <property type="match status" value="1"/>
</dbReference>
<feature type="domain" description="Amidohydrolase 3" evidence="1">
    <location>
        <begin position="100"/>
        <end position="611"/>
    </location>
</feature>
<proteinExistence type="predicted"/>
<gene>
    <name evidence="2" type="ORF">BGL_2c08100</name>
</gene>
<dbReference type="SUPFAM" id="SSF51556">
    <property type="entry name" value="Metallo-dependent hydrolases"/>
    <property type="match status" value="1"/>
</dbReference>
<dbReference type="EMBL" id="CP002581">
    <property type="protein sequence ID" value="AJK48894.1"/>
    <property type="molecule type" value="Genomic_DNA"/>
</dbReference>
<dbReference type="HOGENOM" id="CLU_009942_2_0_4"/>
<reference evidence="2 3" key="2">
    <citation type="journal article" date="2016" name="Appl. Microbiol. Biotechnol.">
        <title>Mutations improving production and secretion of extracellular lipase by Burkholderia glumae PG1.</title>
        <authorList>
            <person name="Knapp A."/>
            <person name="Voget S."/>
            <person name="Gao R."/>
            <person name="Zaburannyi N."/>
            <person name="Krysciak D."/>
            <person name="Breuer M."/>
            <person name="Hauer B."/>
            <person name="Streit W.R."/>
            <person name="Muller R."/>
            <person name="Daniel R."/>
            <person name="Jaeger K.E."/>
        </authorList>
    </citation>
    <scope>NUCLEOTIDE SEQUENCE [LARGE SCALE GENOMIC DNA]</scope>
    <source>
        <strain evidence="2 3">PG1</strain>
    </source>
</reference>
<evidence type="ECO:0000313" key="2">
    <source>
        <dbReference type="EMBL" id="AJK48894.1"/>
    </source>
</evidence>
<dbReference type="Pfam" id="PF07969">
    <property type="entry name" value="Amidohydro_3"/>
    <property type="match status" value="1"/>
</dbReference>
<dbReference type="SUPFAM" id="SSF51338">
    <property type="entry name" value="Composite domain of metallo-dependent hydrolases"/>
    <property type="match status" value="1"/>
</dbReference>
<dbReference type="PANTHER" id="PTHR22642">
    <property type="entry name" value="IMIDAZOLONEPROPIONASE"/>
    <property type="match status" value="1"/>
</dbReference>
<keyword evidence="3" id="KW-1185">Reference proteome</keyword>
<dbReference type="RefSeq" id="WP_042627457.1">
    <property type="nucleotide sequence ID" value="NZ_CP002581.1"/>
</dbReference>
<accession>A0A0B6S3E2</accession>
<dbReference type="Gene3D" id="3.10.310.70">
    <property type="match status" value="1"/>
</dbReference>
<name>A0A0B6S3E2_BURPL</name>
<dbReference type="InterPro" id="IPR033932">
    <property type="entry name" value="YtcJ-like"/>
</dbReference>
<dbReference type="InterPro" id="IPR013108">
    <property type="entry name" value="Amidohydro_3"/>
</dbReference>